<proteinExistence type="predicted"/>
<dbReference type="InterPro" id="IPR000152">
    <property type="entry name" value="EGF-type_Asp/Asn_hydroxyl_site"/>
</dbReference>
<evidence type="ECO:0000256" key="15">
    <source>
        <dbReference type="SAM" id="Phobius"/>
    </source>
</evidence>
<dbReference type="InterPro" id="IPR016187">
    <property type="entry name" value="CTDL_fold"/>
</dbReference>
<dbReference type="PROSITE" id="PS00010">
    <property type="entry name" value="ASX_HYDROXYL"/>
    <property type="match status" value="2"/>
</dbReference>
<keyword evidence="5 16" id="KW-0732">Signal</keyword>
<dbReference type="SMART" id="SM00181">
    <property type="entry name" value="EGF"/>
    <property type="match status" value="5"/>
</dbReference>
<evidence type="ECO:0000256" key="8">
    <source>
        <dbReference type="ARBA" id="ARBA00022974"/>
    </source>
</evidence>
<evidence type="ECO:0000256" key="11">
    <source>
        <dbReference type="ARBA" id="ARBA00023157"/>
    </source>
</evidence>
<feature type="transmembrane region" description="Helical" evidence="15">
    <location>
        <begin position="416"/>
        <end position="438"/>
    </location>
</feature>
<keyword evidence="11 14" id="KW-1015">Disulfide bond</keyword>
<dbReference type="GO" id="GO:0030246">
    <property type="term" value="F:carbohydrate binding"/>
    <property type="evidence" value="ECO:0007669"/>
    <property type="project" value="UniProtKB-KW"/>
</dbReference>
<keyword evidence="10 15" id="KW-0472">Membrane</keyword>
<dbReference type="InterPro" id="IPR051505">
    <property type="entry name" value="C-type_lectin_domain"/>
</dbReference>
<dbReference type="InterPro" id="IPR001881">
    <property type="entry name" value="EGF-like_Ca-bd_dom"/>
</dbReference>
<keyword evidence="8" id="KW-0325">Glycoprotein</keyword>
<keyword evidence="7" id="KW-0677">Repeat</keyword>
<evidence type="ECO:0000256" key="3">
    <source>
        <dbReference type="ARBA" id="ARBA00022536"/>
    </source>
</evidence>
<dbReference type="EMBL" id="SWLE01000011">
    <property type="protein sequence ID" value="TNM94576.1"/>
    <property type="molecule type" value="Genomic_DNA"/>
</dbReference>
<dbReference type="CDD" id="cd00054">
    <property type="entry name" value="EGF_CA"/>
    <property type="match status" value="2"/>
</dbReference>
<keyword evidence="6" id="KW-0430">Lectin</keyword>
<comment type="caution">
    <text evidence="14">Lacks conserved residue(s) required for the propagation of feature annotation.</text>
</comment>
<comment type="function">
    <text evidence="12">Endothelial cell receptor that plays a critical role in regulating several physiological processes including hemostasis, coagulation, fibrinolysis, inflammation, and angiogenesis. Acts as a cofactor for thrombin activation of protein C/PROC on the surface of vascular endothelial cells leading to initiation of the activated protein C anticoagulant pathway. Also accelerates the activation of the plasma carboxypeptidase B2/CPB2, which catalyzes removal of C-terminal basic amino acids from its substrates including kinins or anaphylatoxins leading to fibrinolysis inhibition. Plays critical protective roles in changing the cleavage specificity of protease-activated receptor 1/PAR1, inhibiting endothelial cell permeability and inflammation. Suppresses inflammation distinctly from its anticoagulant cofactor activity by sequestering HMGB1 thereby preventing it from engaging cellular receptors such as RAGE and contributing to the inflammatory response.</text>
</comment>
<feature type="disulfide bond" evidence="14">
    <location>
        <begin position="346"/>
        <end position="356"/>
    </location>
</feature>
<evidence type="ECO:0000259" key="17">
    <source>
        <dbReference type="PROSITE" id="PS50026"/>
    </source>
</evidence>
<dbReference type="PROSITE" id="PS50026">
    <property type="entry name" value="EGF_3"/>
    <property type="match status" value="1"/>
</dbReference>
<evidence type="ECO:0000313" key="18">
    <source>
        <dbReference type="EMBL" id="TNM94576.1"/>
    </source>
</evidence>
<evidence type="ECO:0000256" key="4">
    <source>
        <dbReference type="ARBA" id="ARBA00022692"/>
    </source>
</evidence>
<evidence type="ECO:0000256" key="16">
    <source>
        <dbReference type="SAM" id="SignalP"/>
    </source>
</evidence>
<keyword evidence="3 14" id="KW-0245">EGF-like domain</keyword>
<evidence type="ECO:0000256" key="6">
    <source>
        <dbReference type="ARBA" id="ARBA00022734"/>
    </source>
</evidence>
<evidence type="ECO:0000256" key="10">
    <source>
        <dbReference type="ARBA" id="ARBA00023136"/>
    </source>
</evidence>
<dbReference type="GO" id="GO:0004888">
    <property type="term" value="F:transmembrane signaling receptor activity"/>
    <property type="evidence" value="ECO:0007669"/>
    <property type="project" value="InterPro"/>
</dbReference>
<keyword evidence="4 15" id="KW-0812">Transmembrane</keyword>
<name>A0A4Z2BSN0_9TELE</name>
<dbReference type="PIRSF" id="PIRSF001775">
    <property type="entry name" value="CD93/CD141"/>
    <property type="match status" value="1"/>
</dbReference>
<dbReference type="InterPro" id="IPR049883">
    <property type="entry name" value="NOTCH1_EGF-like"/>
</dbReference>
<dbReference type="SUPFAM" id="SSF57196">
    <property type="entry name" value="EGF/Laminin"/>
    <property type="match status" value="3"/>
</dbReference>
<dbReference type="PANTHER" id="PTHR14789:SF9">
    <property type="entry name" value="THROMBOMODULIN"/>
    <property type="match status" value="1"/>
</dbReference>
<dbReference type="SMART" id="SM00179">
    <property type="entry name" value="EGF_CA"/>
    <property type="match status" value="2"/>
</dbReference>
<feature type="chain" id="PRO_5021225546" description="Thrombomodulin" evidence="16">
    <location>
        <begin position="24"/>
        <end position="472"/>
    </location>
</feature>
<evidence type="ECO:0000256" key="1">
    <source>
        <dbReference type="ARBA" id="ARBA00004479"/>
    </source>
</evidence>
<dbReference type="Gene3D" id="2.10.25.10">
    <property type="entry name" value="Laminin"/>
    <property type="match status" value="3"/>
</dbReference>
<dbReference type="SUPFAM" id="SSF56436">
    <property type="entry name" value="C-type lectin-like"/>
    <property type="match status" value="1"/>
</dbReference>
<dbReference type="InterPro" id="IPR015149">
    <property type="entry name" value="Tme5_EGF-like"/>
</dbReference>
<dbReference type="SUPFAM" id="SSF57184">
    <property type="entry name" value="Growth factor receptor domain"/>
    <property type="match status" value="1"/>
</dbReference>
<comment type="caution">
    <text evidence="18">The sequence shown here is derived from an EMBL/GenBank/DDBJ whole genome shotgun (WGS) entry which is preliminary data.</text>
</comment>
<accession>A0A4Z2BSN0</accession>
<feature type="signal peptide" evidence="16">
    <location>
        <begin position="1"/>
        <end position="23"/>
    </location>
</feature>
<evidence type="ECO:0000256" key="5">
    <source>
        <dbReference type="ARBA" id="ARBA00022729"/>
    </source>
</evidence>
<comment type="subcellular location">
    <subcellularLocation>
        <location evidence="1">Membrane</location>
        <topology evidence="1">Single-pass type I membrane protein</topology>
    </subcellularLocation>
</comment>
<dbReference type="GO" id="GO:0016020">
    <property type="term" value="C:membrane"/>
    <property type="evidence" value="ECO:0007669"/>
    <property type="project" value="UniProtKB-SubCell"/>
</dbReference>
<evidence type="ECO:0000256" key="7">
    <source>
        <dbReference type="ARBA" id="ARBA00022737"/>
    </source>
</evidence>
<organism evidence="18 19">
    <name type="scientific">Takifugu bimaculatus</name>
    <dbReference type="NCBI Taxonomy" id="433685"/>
    <lineage>
        <taxon>Eukaryota</taxon>
        <taxon>Metazoa</taxon>
        <taxon>Chordata</taxon>
        <taxon>Craniata</taxon>
        <taxon>Vertebrata</taxon>
        <taxon>Euteleostomi</taxon>
        <taxon>Actinopterygii</taxon>
        <taxon>Neopterygii</taxon>
        <taxon>Teleostei</taxon>
        <taxon>Neoteleostei</taxon>
        <taxon>Acanthomorphata</taxon>
        <taxon>Eupercaria</taxon>
        <taxon>Tetraodontiformes</taxon>
        <taxon>Tetradontoidea</taxon>
        <taxon>Tetraodontidae</taxon>
        <taxon>Takifugu</taxon>
    </lineage>
</organism>
<sequence length="472" mass="52063">MSPSANPCLLVLVFLCGLEEALLSHTGRCTDNRCVAVFVDSTDFSGAQKSCKTFNGQLFKYNMTTLADIFKLLPSGKLWLEQQEAVATPQNCSSIAVSTDSFAQRWEPCHKNLLGYLCQYPLTNPCGPVKVAGAPQVVYTAPMDFEVRDSQTFPEGTTAMVITAGDKHLESKHVCFGDQWLKAPWNCEVMLGGCERGCNQTTNTCTCPGEQSLNSNGVTCEDVNKCEDSALCTRAGEVCVNKEGGFECVCRDGFIEEEGVCVNNSICFECEHQLCVKRQGVYECACYEGYQVRVGDLTKCDRLCTERQCLASCDRNAESNVQCFCPTGFILDTSNGSNICTDIDECEMGKQCEHTCVNLFGGFRCGCFEGFRLHREHRCLPVDDGQEDGSSSTASYLIPVTPQPALVPSYIKAGSVLGITVFLLLCATLIFFLIYNAVKRCRRFDLTSLKHTNIDIFHLQQVTTDTYKRLSL</sequence>
<evidence type="ECO:0000313" key="19">
    <source>
        <dbReference type="Proteomes" id="UP000516260"/>
    </source>
</evidence>
<protein>
    <recommendedName>
        <fullName evidence="2">Thrombomodulin</fullName>
    </recommendedName>
</protein>
<reference evidence="18 19" key="1">
    <citation type="submission" date="2019-04" db="EMBL/GenBank/DDBJ databases">
        <title>The sequence and de novo assembly of Takifugu bimaculatus genome using PacBio and Hi-C technologies.</title>
        <authorList>
            <person name="Xu P."/>
            <person name="Liu B."/>
            <person name="Zhou Z."/>
        </authorList>
    </citation>
    <scope>NUCLEOTIDE SEQUENCE [LARGE SCALE GENOMIC DNA]</scope>
    <source>
        <strain evidence="18">TB-2018</strain>
        <tissue evidence="18">Muscle</tissue>
    </source>
</reference>
<feature type="domain" description="EGF-like" evidence="17">
    <location>
        <begin position="342"/>
        <end position="380"/>
    </location>
</feature>
<dbReference type="Pfam" id="PF07645">
    <property type="entry name" value="EGF_CA"/>
    <property type="match status" value="2"/>
</dbReference>
<evidence type="ECO:0000256" key="9">
    <source>
        <dbReference type="ARBA" id="ARBA00022989"/>
    </source>
</evidence>
<evidence type="ECO:0000256" key="13">
    <source>
        <dbReference type="ARBA" id="ARBA00046453"/>
    </source>
</evidence>
<comment type="subunit">
    <text evidence="13">Interacts with ITGAL, ITGAM and ITGB2. Interacts with thrombin/F2; this interaction switches the specificity of thrombin from a procoagulant to an anticoagulant and antifibrinolytic protease. Interacts with ANGP1 and ANGP2; these interactions significantly inhibit the generation of activated PC and TAFIa/CPB2 by the thrombin/thrombomodulin complex. Interacts with PF4; this interaction enhances generation of activated protein C. Interacts with HMGB1; this interaction inhibits HMGB1 inflammatory activity.</text>
</comment>
<dbReference type="Pfam" id="PF09064">
    <property type="entry name" value="EGF_Tme5"/>
    <property type="match status" value="1"/>
</dbReference>
<keyword evidence="8" id="KW-0654">Proteoglycan</keyword>
<keyword evidence="19" id="KW-1185">Reference proteome</keyword>
<dbReference type="GO" id="GO:0005509">
    <property type="term" value="F:calcium ion binding"/>
    <property type="evidence" value="ECO:0007669"/>
    <property type="project" value="InterPro"/>
</dbReference>
<dbReference type="PROSITE" id="PS01187">
    <property type="entry name" value="EGF_CA"/>
    <property type="match status" value="1"/>
</dbReference>
<evidence type="ECO:0000256" key="2">
    <source>
        <dbReference type="ARBA" id="ARBA00019822"/>
    </source>
</evidence>
<evidence type="ECO:0000256" key="14">
    <source>
        <dbReference type="PROSITE-ProRule" id="PRU00076"/>
    </source>
</evidence>
<dbReference type="PROSITE" id="PS01186">
    <property type="entry name" value="EGF_2"/>
    <property type="match status" value="1"/>
</dbReference>
<dbReference type="PRINTS" id="PR00907">
    <property type="entry name" value="THRMBOMODULN"/>
</dbReference>
<evidence type="ECO:0000256" key="12">
    <source>
        <dbReference type="ARBA" id="ARBA00045242"/>
    </source>
</evidence>
<dbReference type="AlphaFoldDB" id="A0A4Z2BSN0"/>
<gene>
    <name evidence="18" type="ORF">fugu_017335</name>
</gene>
<dbReference type="PANTHER" id="PTHR14789">
    <property type="entry name" value="CHONDROLECTIN VARIANT CHODLFDELTAE"/>
    <property type="match status" value="1"/>
</dbReference>
<dbReference type="InterPro" id="IPR018097">
    <property type="entry name" value="EGF_Ca-bd_CS"/>
</dbReference>
<dbReference type="InterPro" id="IPR009030">
    <property type="entry name" value="Growth_fac_rcpt_cys_sf"/>
</dbReference>
<dbReference type="Proteomes" id="UP000516260">
    <property type="component" value="Chromosome 19"/>
</dbReference>
<keyword evidence="9 15" id="KW-1133">Transmembrane helix</keyword>
<dbReference type="InterPro" id="IPR000742">
    <property type="entry name" value="EGF"/>
</dbReference>